<dbReference type="Pfam" id="PF00528">
    <property type="entry name" value="BPD_transp_1"/>
    <property type="match status" value="1"/>
</dbReference>
<feature type="transmembrane region" description="Helical" evidence="7">
    <location>
        <begin position="276"/>
        <end position="296"/>
    </location>
</feature>
<organism evidence="9 10">
    <name type="scientific">Phytohabitans kaempferiae</name>
    <dbReference type="NCBI Taxonomy" id="1620943"/>
    <lineage>
        <taxon>Bacteria</taxon>
        <taxon>Bacillati</taxon>
        <taxon>Actinomycetota</taxon>
        <taxon>Actinomycetes</taxon>
        <taxon>Micromonosporales</taxon>
        <taxon>Micromonosporaceae</taxon>
    </lineage>
</organism>
<feature type="transmembrane region" description="Helical" evidence="7">
    <location>
        <begin position="115"/>
        <end position="136"/>
    </location>
</feature>
<dbReference type="PANTHER" id="PTHR43227:SF8">
    <property type="entry name" value="DIACETYLCHITOBIOSE UPTAKE SYSTEM PERMEASE PROTEIN DASB"/>
    <property type="match status" value="1"/>
</dbReference>
<dbReference type="InterPro" id="IPR050809">
    <property type="entry name" value="UgpAE/MalFG_permease"/>
</dbReference>
<dbReference type="SUPFAM" id="SSF161098">
    <property type="entry name" value="MetI-like"/>
    <property type="match status" value="1"/>
</dbReference>
<comment type="caution">
    <text evidence="9">The sequence shown here is derived from an EMBL/GenBank/DDBJ whole genome shotgun (WGS) entry which is preliminary data.</text>
</comment>
<dbReference type="PANTHER" id="PTHR43227">
    <property type="entry name" value="BLL4140 PROTEIN"/>
    <property type="match status" value="1"/>
</dbReference>
<feature type="transmembrane region" description="Helical" evidence="7">
    <location>
        <begin position="21"/>
        <end position="44"/>
    </location>
</feature>
<evidence type="ECO:0000256" key="7">
    <source>
        <dbReference type="RuleBase" id="RU363032"/>
    </source>
</evidence>
<keyword evidence="6 7" id="KW-0472">Membrane</keyword>
<feature type="transmembrane region" description="Helical" evidence="7">
    <location>
        <begin position="156"/>
        <end position="189"/>
    </location>
</feature>
<feature type="transmembrane region" description="Helical" evidence="7">
    <location>
        <begin position="224"/>
        <end position="246"/>
    </location>
</feature>
<evidence type="ECO:0000313" key="10">
    <source>
        <dbReference type="Proteomes" id="UP001589867"/>
    </source>
</evidence>
<keyword evidence="5 7" id="KW-1133">Transmembrane helix</keyword>
<evidence type="ECO:0000256" key="5">
    <source>
        <dbReference type="ARBA" id="ARBA00022989"/>
    </source>
</evidence>
<evidence type="ECO:0000259" key="8">
    <source>
        <dbReference type="PROSITE" id="PS50928"/>
    </source>
</evidence>
<evidence type="ECO:0000256" key="4">
    <source>
        <dbReference type="ARBA" id="ARBA00022692"/>
    </source>
</evidence>
<accession>A0ABV6M782</accession>
<comment type="subcellular location">
    <subcellularLocation>
        <location evidence="1 7">Cell membrane</location>
        <topology evidence="1 7">Multi-pass membrane protein</topology>
    </subcellularLocation>
</comment>
<dbReference type="InterPro" id="IPR035906">
    <property type="entry name" value="MetI-like_sf"/>
</dbReference>
<feature type="transmembrane region" description="Helical" evidence="7">
    <location>
        <begin position="82"/>
        <end position="103"/>
    </location>
</feature>
<gene>
    <name evidence="9" type="ORF">ACFFIA_21910</name>
</gene>
<keyword evidence="3" id="KW-1003">Cell membrane</keyword>
<evidence type="ECO:0000256" key="3">
    <source>
        <dbReference type="ARBA" id="ARBA00022475"/>
    </source>
</evidence>
<dbReference type="InterPro" id="IPR000515">
    <property type="entry name" value="MetI-like"/>
</dbReference>
<evidence type="ECO:0000256" key="1">
    <source>
        <dbReference type="ARBA" id="ARBA00004651"/>
    </source>
</evidence>
<reference evidence="9 10" key="1">
    <citation type="submission" date="2024-09" db="EMBL/GenBank/DDBJ databases">
        <authorList>
            <person name="Sun Q."/>
            <person name="Mori K."/>
        </authorList>
    </citation>
    <scope>NUCLEOTIDE SEQUENCE [LARGE SCALE GENOMIC DNA]</scope>
    <source>
        <strain evidence="9 10">TBRC 3947</strain>
    </source>
</reference>
<dbReference type="Gene3D" id="1.10.3720.10">
    <property type="entry name" value="MetI-like"/>
    <property type="match status" value="1"/>
</dbReference>
<keyword evidence="2 7" id="KW-0813">Transport</keyword>
<comment type="similarity">
    <text evidence="7">Belongs to the binding-protein-dependent transport system permease family.</text>
</comment>
<dbReference type="PROSITE" id="PS50928">
    <property type="entry name" value="ABC_TM1"/>
    <property type="match status" value="1"/>
</dbReference>
<dbReference type="RefSeq" id="WP_377253480.1">
    <property type="nucleotide sequence ID" value="NZ_JBHLUH010000042.1"/>
</dbReference>
<name>A0ABV6M782_9ACTN</name>
<dbReference type="EMBL" id="JBHLUH010000042">
    <property type="protein sequence ID" value="MFC0530323.1"/>
    <property type="molecule type" value="Genomic_DNA"/>
</dbReference>
<keyword evidence="4 7" id="KW-0812">Transmembrane</keyword>
<protein>
    <submittedName>
        <fullName evidence="9">Carbohydrate ABC transporter permease</fullName>
    </submittedName>
</protein>
<feature type="domain" description="ABC transmembrane type-1" evidence="8">
    <location>
        <begin position="78"/>
        <end position="292"/>
    </location>
</feature>
<dbReference type="CDD" id="cd06261">
    <property type="entry name" value="TM_PBP2"/>
    <property type="match status" value="1"/>
</dbReference>
<sequence length="302" mass="32796">MTTPARALRGHRRGDRWFGMALAAPALLVTLALLVYPLLSSFWVSLHDLRLSGGEPARFVGLRNYVEVVQAPLFWPSLWRTVLFALGVTVLTTAFGIGFALVLDGDFWGRGLLRGLMILPWSLSQTTLALTIGWIFNSTFGPLNGALFDLGLIDEYISWFADGGTVLAVVGLGIVWSLTPFATLLFLGALQTVPQEQLKAARVDGAGAVRRFLLVVVPHIRETALIVVVLAALNGFLVFAPIYILTGGGPGTDTTMLAWWGYRTGFRDLNLGQSAAIFYIMTLLVMATAVITVFALGRRRAT</sequence>
<proteinExistence type="inferred from homology"/>
<evidence type="ECO:0000313" key="9">
    <source>
        <dbReference type="EMBL" id="MFC0530323.1"/>
    </source>
</evidence>
<keyword evidence="10" id="KW-1185">Reference proteome</keyword>
<dbReference type="Proteomes" id="UP001589867">
    <property type="component" value="Unassembled WGS sequence"/>
</dbReference>
<evidence type="ECO:0000256" key="6">
    <source>
        <dbReference type="ARBA" id="ARBA00023136"/>
    </source>
</evidence>
<evidence type="ECO:0000256" key="2">
    <source>
        <dbReference type="ARBA" id="ARBA00022448"/>
    </source>
</evidence>